<evidence type="ECO:0000256" key="1">
    <source>
        <dbReference type="ARBA" id="ARBA00000382"/>
    </source>
</evidence>
<keyword evidence="24" id="KW-1185">Reference proteome</keyword>
<keyword evidence="13" id="KW-0119">Carbohydrate metabolism</keyword>
<dbReference type="EC" id="3.2.1.39" evidence="5"/>
<evidence type="ECO:0000313" key="23">
    <source>
        <dbReference type="EMBL" id="VFT81759.1"/>
    </source>
</evidence>
<keyword evidence="11" id="KW-0472">Membrane</keyword>
<protein>
    <recommendedName>
        <fullName evidence="5">glucan endo-1,3-beta-D-glucosidase</fullName>
        <ecNumber evidence="5">3.2.1.39</ecNumber>
    </recommendedName>
    <alternativeName>
        <fullName evidence="18">Endo-1,3-beta-glucanase btgC</fullName>
    </alternativeName>
    <alternativeName>
        <fullName evidence="17">Laminarinase btgC</fullName>
    </alternativeName>
</protein>
<reference evidence="23 24" key="1">
    <citation type="submission" date="2019-03" db="EMBL/GenBank/DDBJ databases">
        <authorList>
            <person name="Gaulin E."/>
            <person name="Dumas B."/>
        </authorList>
    </citation>
    <scope>NUCLEOTIDE SEQUENCE [LARGE SCALE GENOMIC DNA]</scope>
    <source>
        <strain evidence="23">CBS 568.67</strain>
    </source>
</reference>
<keyword evidence="8" id="KW-0964">Secreted</keyword>
<evidence type="ECO:0000256" key="13">
    <source>
        <dbReference type="ARBA" id="ARBA00023277"/>
    </source>
</evidence>
<dbReference type="Pfam" id="PF00332">
    <property type="entry name" value="Glyco_hydro_17"/>
    <property type="match status" value="1"/>
</dbReference>
<feature type="region of interest" description="Disordered" evidence="20">
    <location>
        <begin position="307"/>
        <end position="326"/>
    </location>
</feature>
<dbReference type="PANTHER" id="PTHR16631">
    <property type="entry name" value="GLUCAN 1,3-BETA-GLUCOSIDASE"/>
    <property type="match status" value="1"/>
</dbReference>
<dbReference type="Gene3D" id="3.20.20.80">
    <property type="entry name" value="Glycosidases"/>
    <property type="match status" value="1"/>
</dbReference>
<dbReference type="Proteomes" id="UP000332933">
    <property type="component" value="Unassembled WGS sequence"/>
</dbReference>
<proteinExistence type="inferred from homology"/>
<dbReference type="InterPro" id="IPR050732">
    <property type="entry name" value="Beta-glucan_modifiers"/>
</dbReference>
<dbReference type="SUPFAM" id="SSF51445">
    <property type="entry name" value="(Trans)glycosidases"/>
    <property type="match status" value="1"/>
</dbReference>
<evidence type="ECO:0000256" key="21">
    <source>
        <dbReference type="SAM" id="SignalP"/>
    </source>
</evidence>
<feature type="signal peptide" evidence="21">
    <location>
        <begin position="1"/>
        <end position="16"/>
    </location>
</feature>
<evidence type="ECO:0000256" key="3">
    <source>
        <dbReference type="ARBA" id="ARBA00004236"/>
    </source>
</evidence>
<evidence type="ECO:0000256" key="19">
    <source>
        <dbReference type="RuleBase" id="RU004335"/>
    </source>
</evidence>
<dbReference type="GO" id="GO:0042973">
    <property type="term" value="F:glucan endo-1,3-beta-D-glucosidase activity"/>
    <property type="evidence" value="ECO:0007669"/>
    <property type="project" value="UniProtKB-EC"/>
</dbReference>
<comment type="similarity">
    <text evidence="4 19">Belongs to the glycosyl hydrolase 17 family.</text>
</comment>
<sequence>MFRLTSLLALAAAAFSLDFQLYGLNYNSRQGADWDANKCKTQVQVDADMVKIAALAPRVRIYSLSDCDQGRMVVTAAKKAGLKVWLGMWVTKNTSSIVAEQAALDKMISANLIDENIIGMHVGSENLYRKDLSVDQLLAYFKQIKTYLTSKQITIPLSIADIVDSFVQYPQVLDVVDVIQANSFPFWEPAAIETSMVNFRMKLDNLTVIAKGKKIQISETGWASAGKHVNASVASPENQAAYLLNLYNFATAHKLDVYYFAAFDDAWKLAQLNEPAAVEASFGLYDAKGNLKPLIASLKLAPSSVDADKTNATSAPPVISGGSGSTNAGASSTTAAPAASSASAIGVSVAAGLALVTLLA</sequence>
<keyword evidence="6" id="KW-1003">Cell membrane</keyword>
<feature type="chain" id="PRO_5036116040" description="glucan endo-1,3-beta-D-glucosidase" evidence="21">
    <location>
        <begin position="17"/>
        <end position="360"/>
    </location>
</feature>
<evidence type="ECO:0000313" key="22">
    <source>
        <dbReference type="EMBL" id="KAF0712790.1"/>
    </source>
</evidence>
<dbReference type="InterPro" id="IPR017853">
    <property type="entry name" value="GH"/>
</dbReference>
<comment type="catalytic activity">
    <reaction evidence="1">
        <text>Hydrolysis of (1-&gt;3)-beta-D-glucosidic linkages in (1-&gt;3)-beta-D-glucans.</text>
        <dbReference type="EC" id="3.2.1.39"/>
    </reaction>
</comment>
<keyword evidence="10" id="KW-0378">Hydrolase</keyword>
<keyword evidence="14" id="KW-0961">Cell wall biogenesis/degradation</keyword>
<comment type="subcellular location">
    <subcellularLocation>
        <location evidence="3">Cell membrane</location>
    </subcellularLocation>
    <subcellularLocation>
        <location evidence="2">Secreted</location>
        <location evidence="2">Cell wall</location>
    </subcellularLocation>
</comment>
<accession>A0A485KGS8</accession>
<evidence type="ECO:0000256" key="20">
    <source>
        <dbReference type="SAM" id="MobiDB-lite"/>
    </source>
</evidence>
<gene>
    <name evidence="23" type="primary">Aste57867_4656</name>
    <name evidence="22" type="ORF">As57867_004643</name>
    <name evidence="23" type="ORF">ASTE57867_4656</name>
</gene>
<dbReference type="GO" id="GO:0005886">
    <property type="term" value="C:plasma membrane"/>
    <property type="evidence" value="ECO:0007669"/>
    <property type="project" value="UniProtKB-SubCell"/>
</dbReference>
<dbReference type="AlphaFoldDB" id="A0A485KGS8"/>
<dbReference type="OrthoDB" id="77201at2759"/>
<evidence type="ECO:0000256" key="7">
    <source>
        <dbReference type="ARBA" id="ARBA00022512"/>
    </source>
</evidence>
<evidence type="ECO:0000256" key="17">
    <source>
        <dbReference type="ARBA" id="ARBA00042373"/>
    </source>
</evidence>
<evidence type="ECO:0000256" key="4">
    <source>
        <dbReference type="ARBA" id="ARBA00008773"/>
    </source>
</evidence>
<keyword evidence="15" id="KW-0624">Polysaccharide degradation</keyword>
<dbReference type="EMBL" id="VJMH01001186">
    <property type="protein sequence ID" value="KAF0712790.1"/>
    <property type="molecule type" value="Genomic_DNA"/>
</dbReference>
<dbReference type="InterPro" id="IPR000490">
    <property type="entry name" value="Glyco_hydro_17"/>
</dbReference>
<comment type="function">
    <text evidence="16">Glucanases play a role in cell expansion during growth, in cell-cell fusion during mating, and in spore release during sporulation. This enzyme may be involved in beta-glucan degradation. Active on laminarin and lichenan.</text>
</comment>
<evidence type="ECO:0000256" key="12">
    <source>
        <dbReference type="ARBA" id="ARBA00023180"/>
    </source>
</evidence>
<dbReference type="EMBL" id="CAADRA010001186">
    <property type="protein sequence ID" value="VFT81759.1"/>
    <property type="molecule type" value="Genomic_DNA"/>
</dbReference>
<evidence type="ECO:0000256" key="14">
    <source>
        <dbReference type="ARBA" id="ARBA00023316"/>
    </source>
</evidence>
<evidence type="ECO:0000256" key="2">
    <source>
        <dbReference type="ARBA" id="ARBA00004191"/>
    </source>
</evidence>
<evidence type="ECO:0000256" key="6">
    <source>
        <dbReference type="ARBA" id="ARBA00022475"/>
    </source>
</evidence>
<evidence type="ECO:0000256" key="8">
    <source>
        <dbReference type="ARBA" id="ARBA00022525"/>
    </source>
</evidence>
<evidence type="ECO:0000256" key="10">
    <source>
        <dbReference type="ARBA" id="ARBA00022801"/>
    </source>
</evidence>
<reference evidence="22" key="2">
    <citation type="submission" date="2019-06" db="EMBL/GenBank/DDBJ databases">
        <title>Genomics analysis of Aphanomyces spp. identifies a new class of oomycete effector associated with host adaptation.</title>
        <authorList>
            <person name="Gaulin E."/>
        </authorList>
    </citation>
    <scope>NUCLEOTIDE SEQUENCE</scope>
    <source>
        <strain evidence="22">CBS 578.67</strain>
    </source>
</reference>
<evidence type="ECO:0000313" key="24">
    <source>
        <dbReference type="Proteomes" id="UP000332933"/>
    </source>
</evidence>
<dbReference type="GO" id="GO:0000272">
    <property type="term" value="P:polysaccharide catabolic process"/>
    <property type="evidence" value="ECO:0007669"/>
    <property type="project" value="UniProtKB-KW"/>
</dbReference>
<evidence type="ECO:0000256" key="11">
    <source>
        <dbReference type="ARBA" id="ARBA00023136"/>
    </source>
</evidence>
<keyword evidence="12" id="KW-0325">Glycoprotein</keyword>
<name>A0A485KGS8_9STRA</name>
<keyword evidence="9 21" id="KW-0732">Signal</keyword>
<dbReference type="PANTHER" id="PTHR16631:SF17">
    <property type="entry name" value="GLUCAN ENDO-1,3-BETA-GLUCOSIDASE BTGC"/>
    <property type="match status" value="1"/>
</dbReference>
<dbReference type="GO" id="GO:0071555">
    <property type="term" value="P:cell wall organization"/>
    <property type="evidence" value="ECO:0007669"/>
    <property type="project" value="UniProtKB-KW"/>
</dbReference>
<evidence type="ECO:0000256" key="5">
    <source>
        <dbReference type="ARBA" id="ARBA00012780"/>
    </source>
</evidence>
<organism evidence="23 24">
    <name type="scientific">Aphanomyces stellatus</name>
    <dbReference type="NCBI Taxonomy" id="120398"/>
    <lineage>
        <taxon>Eukaryota</taxon>
        <taxon>Sar</taxon>
        <taxon>Stramenopiles</taxon>
        <taxon>Oomycota</taxon>
        <taxon>Saprolegniomycetes</taxon>
        <taxon>Saprolegniales</taxon>
        <taxon>Verrucalvaceae</taxon>
        <taxon>Aphanomyces</taxon>
    </lineage>
</organism>
<evidence type="ECO:0000256" key="16">
    <source>
        <dbReference type="ARBA" id="ARBA00037649"/>
    </source>
</evidence>
<evidence type="ECO:0000256" key="18">
    <source>
        <dbReference type="ARBA" id="ARBA00043078"/>
    </source>
</evidence>
<keyword evidence="7" id="KW-0134">Cell wall</keyword>
<evidence type="ECO:0000256" key="9">
    <source>
        <dbReference type="ARBA" id="ARBA00022729"/>
    </source>
</evidence>
<evidence type="ECO:0000256" key="15">
    <source>
        <dbReference type="ARBA" id="ARBA00023326"/>
    </source>
</evidence>